<dbReference type="AlphaFoldDB" id="A0A9W9D0L6"/>
<name>A0A9W9D0L6_9PEZI</name>
<gene>
    <name evidence="1" type="ORF">N0V93_004048</name>
</gene>
<accession>A0A9W9D0L6</accession>
<evidence type="ECO:0000313" key="1">
    <source>
        <dbReference type="EMBL" id="KAJ4394828.1"/>
    </source>
</evidence>
<protein>
    <submittedName>
        <fullName evidence="1">Uncharacterized protein</fullName>
    </submittedName>
</protein>
<sequence>MASDKATQTIISCFNSKPLHQTTEADPVLNKDQPSKIDEFQDVGCIKEETQQKQKVVRFKLDPPTGFPFLKLPAEARNLVYDSYLISRPIWGWGPDRITLLQPALTRVNRMLRKETLEMFYAGNSFKLYLEAFNPSIEISGEEHQRLRLLRGLRALKRNGYFTFIGELQIYLKPCLSVSGWTPCRNASIELNILHLGRIVAVGEEGSGDFLHNGKFHNGYDRLDTKNVDWNSFEAVYSTIEEYKQKLIGALEDPDADDIIPSGRLSEVLQILLGESELVEAFKWVVFVGKLQVWGAASSYGWDDTFQHWGTASHGS</sequence>
<organism evidence="1 2">
    <name type="scientific">Gnomoniopsis smithogilvyi</name>
    <dbReference type="NCBI Taxonomy" id="1191159"/>
    <lineage>
        <taxon>Eukaryota</taxon>
        <taxon>Fungi</taxon>
        <taxon>Dikarya</taxon>
        <taxon>Ascomycota</taxon>
        <taxon>Pezizomycotina</taxon>
        <taxon>Sordariomycetes</taxon>
        <taxon>Sordariomycetidae</taxon>
        <taxon>Diaporthales</taxon>
        <taxon>Gnomoniaceae</taxon>
        <taxon>Gnomoniopsis</taxon>
    </lineage>
</organism>
<proteinExistence type="predicted"/>
<reference evidence="1" key="1">
    <citation type="submission" date="2022-10" db="EMBL/GenBank/DDBJ databases">
        <title>Tapping the CABI collections for fungal endophytes: first genome assemblies for Collariella, Neodidymelliopsis, Ascochyta clinopodiicola, Didymella pomorum, Didymosphaeria variabile, Neocosmospora piperis and Neocucurbitaria cava.</title>
        <authorList>
            <person name="Hill R."/>
        </authorList>
    </citation>
    <scope>NUCLEOTIDE SEQUENCE</scope>
    <source>
        <strain evidence="1">IMI 355082</strain>
    </source>
</reference>
<evidence type="ECO:0000313" key="2">
    <source>
        <dbReference type="Proteomes" id="UP001140453"/>
    </source>
</evidence>
<dbReference type="OrthoDB" id="62952at2759"/>
<dbReference type="Proteomes" id="UP001140453">
    <property type="component" value="Unassembled WGS sequence"/>
</dbReference>
<keyword evidence="2" id="KW-1185">Reference proteome</keyword>
<comment type="caution">
    <text evidence="1">The sequence shown here is derived from an EMBL/GenBank/DDBJ whole genome shotgun (WGS) entry which is preliminary data.</text>
</comment>
<dbReference type="EMBL" id="JAPEVB010000002">
    <property type="protein sequence ID" value="KAJ4394828.1"/>
    <property type="molecule type" value="Genomic_DNA"/>
</dbReference>